<reference evidence="3 4" key="1">
    <citation type="submission" date="2021-01" db="EMBL/GenBank/DDBJ databases">
        <title>Whole genome shotgun sequence of Planotetraspora kaengkrachanensis NBRC 104272.</title>
        <authorList>
            <person name="Komaki H."/>
            <person name="Tamura T."/>
        </authorList>
    </citation>
    <scope>NUCLEOTIDE SEQUENCE [LARGE SCALE GENOMIC DNA]</scope>
    <source>
        <strain evidence="3 4">NBRC 104272</strain>
    </source>
</reference>
<evidence type="ECO:0000313" key="4">
    <source>
        <dbReference type="Proteomes" id="UP000630097"/>
    </source>
</evidence>
<evidence type="ECO:0008006" key="5">
    <source>
        <dbReference type="Google" id="ProtNLM"/>
    </source>
</evidence>
<evidence type="ECO:0000313" key="3">
    <source>
        <dbReference type="EMBL" id="GIG80834.1"/>
    </source>
</evidence>
<proteinExistence type="predicted"/>
<gene>
    <name evidence="3" type="ORF">Pka01_39610</name>
</gene>
<keyword evidence="2" id="KW-1133">Transmembrane helix</keyword>
<evidence type="ECO:0000256" key="2">
    <source>
        <dbReference type="SAM" id="Phobius"/>
    </source>
</evidence>
<feature type="transmembrane region" description="Helical" evidence="2">
    <location>
        <begin position="18"/>
        <end position="37"/>
    </location>
</feature>
<keyword evidence="2" id="KW-0472">Membrane</keyword>
<keyword evidence="2" id="KW-0812">Transmembrane</keyword>
<feature type="compositionally biased region" description="Low complexity" evidence="1">
    <location>
        <begin position="179"/>
        <end position="193"/>
    </location>
</feature>
<evidence type="ECO:0000256" key="1">
    <source>
        <dbReference type="SAM" id="MobiDB-lite"/>
    </source>
</evidence>
<sequence length="213" mass="23709">MELPDDGVREWRRSVAKVLLTLLGVVPFVILGAYMVIKYMVLEPASGDEIAIGCVVVLLFVLQVYRWVRPLLARDPVVIRVGPAGFHDRRLTSEPIPWEDIDGFSRQRLRGQGSLVLRMTREGRRRHMRSASMSWSARLDVWMRAGPSSETRGLTPSFDDLVAAVSERLRKNRRRTAESARSAARQASRSPGSTAQAPRMEGSPGSPTRSGTA</sequence>
<dbReference type="AlphaFoldDB" id="A0A8J3LZI3"/>
<keyword evidence="4" id="KW-1185">Reference proteome</keyword>
<protein>
    <recommendedName>
        <fullName evidence="5">PH domain-containing protein</fullName>
    </recommendedName>
</protein>
<dbReference type="NCBIfam" id="NF041635">
    <property type="entry name" value="STM3941_fam"/>
    <property type="match status" value="1"/>
</dbReference>
<organism evidence="3 4">
    <name type="scientific">Planotetraspora kaengkrachanensis</name>
    <dbReference type="NCBI Taxonomy" id="575193"/>
    <lineage>
        <taxon>Bacteria</taxon>
        <taxon>Bacillati</taxon>
        <taxon>Actinomycetota</taxon>
        <taxon>Actinomycetes</taxon>
        <taxon>Streptosporangiales</taxon>
        <taxon>Streptosporangiaceae</taxon>
        <taxon>Planotetraspora</taxon>
    </lineage>
</organism>
<feature type="region of interest" description="Disordered" evidence="1">
    <location>
        <begin position="169"/>
        <end position="213"/>
    </location>
</feature>
<dbReference type="EMBL" id="BONV01000017">
    <property type="protein sequence ID" value="GIG80834.1"/>
    <property type="molecule type" value="Genomic_DNA"/>
</dbReference>
<feature type="transmembrane region" description="Helical" evidence="2">
    <location>
        <begin position="49"/>
        <end position="68"/>
    </location>
</feature>
<name>A0A8J3LZI3_9ACTN</name>
<dbReference type="Proteomes" id="UP000630097">
    <property type="component" value="Unassembled WGS sequence"/>
</dbReference>
<dbReference type="InterPro" id="IPR048136">
    <property type="entry name" value="STM3941-like"/>
</dbReference>
<dbReference type="RefSeq" id="WP_203884233.1">
    <property type="nucleotide sequence ID" value="NZ_BAABHH010000033.1"/>
</dbReference>
<accession>A0A8J3LZI3</accession>
<comment type="caution">
    <text evidence="3">The sequence shown here is derived from an EMBL/GenBank/DDBJ whole genome shotgun (WGS) entry which is preliminary data.</text>
</comment>